<dbReference type="PROSITE" id="PS50082">
    <property type="entry name" value="WD_REPEATS_2"/>
    <property type="match status" value="2"/>
</dbReference>
<feature type="region of interest" description="Disordered" evidence="4">
    <location>
        <begin position="1"/>
        <end position="20"/>
    </location>
</feature>
<dbReference type="SUPFAM" id="SSF82171">
    <property type="entry name" value="DPP6 N-terminal domain-like"/>
    <property type="match status" value="2"/>
</dbReference>
<dbReference type="OrthoDB" id="5240432at2759"/>
<feature type="compositionally biased region" description="Basic and acidic residues" evidence="4">
    <location>
        <begin position="709"/>
        <end position="734"/>
    </location>
</feature>
<dbReference type="PROSITE" id="PS50294">
    <property type="entry name" value="WD_REPEATS_REGION"/>
    <property type="match status" value="1"/>
</dbReference>
<dbReference type="RefSeq" id="XP_007772761.1">
    <property type="nucleotide sequence ID" value="XM_007774571.1"/>
</dbReference>
<accession>A0A5M3MEN6</accession>
<reference evidence="6" key="1">
    <citation type="journal article" date="2012" name="Science">
        <title>The Paleozoic origin of enzymatic lignin decomposition reconstructed from 31 fungal genomes.</title>
        <authorList>
            <person name="Floudas D."/>
            <person name="Binder M."/>
            <person name="Riley R."/>
            <person name="Barry K."/>
            <person name="Blanchette R.A."/>
            <person name="Henrissat B."/>
            <person name="Martinez A.T."/>
            <person name="Otillar R."/>
            <person name="Spatafora J.W."/>
            <person name="Yadav J.S."/>
            <person name="Aerts A."/>
            <person name="Benoit I."/>
            <person name="Boyd A."/>
            <person name="Carlson A."/>
            <person name="Copeland A."/>
            <person name="Coutinho P.M."/>
            <person name="de Vries R.P."/>
            <person name="Ferreira P."/>
            <person name="Findley K."/>
            <person name="Foster B."/>
            <person name="Gaskell J."/>
            <person name="Glotzer D."/>
            <person name="Gorecki P."/>
            <person name="Heitman J."/>
            <person name="Hesse C."/>
            <person name="Hori C."/>
            <person name="Igarashi K."/>
            <person name="Jurgens J.A."/>
            <person name="Kallen N."/>
            <person name="Kersten P."/>
            <person name="Kohler A."/>
            <person name="Kuees U."/>
            <person name="Kumar T.K.A."/>
            <person name="Kuo A."/>
            <person name="LaButti K."/>
            <person name="Larrondo L.F."/>
            <person name="Lindquist E."/>
            <person name="Ling A."/>
            <person name="Lombard V."/>
            <person name="Lucas S."/>
            <person name="Lundell T."/>
            <person name="Martin R."/>
            <person name="McLaughlin D.J."/>
            <person name="Morgenstern I."/>
            <person name="Morin E."/>
            <person name="Murat C."/>
            <person name="Nagy L.G."/>
            <person name="Nolan M."/>
            <person name="Ohm R.A."/>
            <person name="Patyshakuliyeva A."/>
            <person name="Rokas A."/>
            <person name="Ruiz-Duenas F.J."/>
            <person name="Sabat G."/>
            <person name="Salamov A."/>
            <person name="Samejima M."/>
            <person name="Schmutz J."/>
            <person name="Slot J.C."/>
            <person name="St John F."/>
            <person name="Stenlid J."/>
            <person name="Sun H."/>
            <person name="Sun S."/>
            <person name="Syed K."/>
            <person name="Tsang A."/>
            <person name="Wiebenga A."/>
            <person name="Young D."/>
            <person name="Pisabarro A."/>
            <person name="Eastwood D.C."/>
            <person name="Martin F."/>
            <person name="Cullen D."/>
            <person name="Grigoriev I.V."/>
            <person name="Hibbett D.S."/>
        </authorList>
    </citation>
    <scope>NUCLEOTIDE SEQUENCE [LARGE SCALE GENOMIC DNA]</scope>
    <source>
        <strain evidence="6">RWD-64-598 SS2</strain>
    </source>
</reference>
<dbReference type="InterPro" id="IPR011659">
    <property type="entry name" value="WD40"/>
</dbReference>
<keyword evidence="2" id="KW-0677">Repeat</keyword>
<name>A0A5M3MEN6_CONPW</name>
<evidence type="ECO:0000256" key="2">
    <source>
        <dbReference type="ARBA" id="ARBA00022737"/>
    </source>
</evidence>
<organism evidence="5 6">
    <name type="scientific">Coniophora puteana (strain RWD-64-598)</name>
    <name type="common">Brown rot fungus</name>
    <dbReference type="NCBI Taxonomy" id="741705"/>
    <lineage>
        <taxon>Eukaryota</taxon>
        <taxon>Fungi</taxon>
        <taxon>Dikarya</taxon>
        <taxon>Basidiomycota</taxon>
        <taxon>Agaricomycotina</taxon>
        <taxon>Agaricomycetes</taxon>
        <taxon>Agaricomycetidae</taxon>
        <taxon>Boletales</taxon>
        <taxon>Coniophorineae</taxon>
        <taxon>Coniophoraceae</taxon>
        <taxon>Coniophora</taxon>
    </lineage>
</organism>
<dbReference type="EMBL" id="JH711584">
    <property type="protein sequence ID" value="EIW77380.1"/>
    <property type="molecule type" value="Genomic_DNA"/>
</dbReference>
<comment type="caution">
    <text evidence="5">The sequence shown here is derived from an EMBL/GenBank/DDBJ whole genome shotgun (WGS) entry which is preliminary data.</text>
</comment>
<dbReference type="InterPro" id="IPR015943">
    <property type="entry name" value="WD40/YVTN_repeat-like_dom_sf"/>
</dbReference>
<dbReference type="Proteomes" id="UP000053558">
    <property type="component" value="Unassembled WGS sequence"/>
</dbReference>
<feature type="repeat" description="WD" evidence="3">
    <location>
        <begin position="18"/>
        <end position="59"/>
    </location>
</feature>
<dbReference type="SUPFAM" id="SSF50960">
    <property type="entry name" value="TolB, C-terminal domain"/>
    <property type="match status" value="1"/>
</dbReference>
<dbReference type="PANTHER" id="PTHR19848:SF8">
    <property type="entry name" value="F-BOX AND WD REPEAT DOMAIN CONTAINING 7"/>
    <property type="match status" value="1"/>
</dbReference>
<dbReference type="InterPro" id="IPR001680">
    <property type="entry name" value="WD40_rpt"/>
</dbReference>
<dbReference type="GeneID" id="19203791"/>
<feature type="compositionally biased region" description="Basic and acidic residues" evidence="4">
    <location>
        <begin position="744"/>
        <end position="755"/>
    </location>
</feature>
<evidence type="ECO:0000256" key="4">
    <source>
        <dbReference type="SAM" id="MobiDB-lite"/>
    </source>
</evidence>
<gene>
    <name evidence="5" type="ORF">CONPUDRAFT_157634</name>
</gene>
<feature type="region of interest" description="Disordered" evidence="4">
    <location>
        <begin position="774"/>
        <end position="833"/>
    </location>
</feature>
<dbReference type="SMART" id="SM00320">
    <property type="entry name" value="WD40"/>
    <property type="match status" value="10"/>
</dbReference>
<evidence type="ECO:0000256" key="1">
    <source>
        <dbReference type="ARBA" id="ARBA00022574"/>
    </source>
</evidence>
<keyword evidence="1 3" id="KW-0853">WD repeat</keyword>
<evidence type="ECO:0000313" key="6">
    <source>
        <dbReference type="Proteomes" id="UP000053558"/>
    </source>
</evidence>
<dbReference type="AlphaFoldDB" id="A0A5M3MEN6"/>
<dbReference type="PANTHER" id="PTHR19848">
    <property type="entry name" value="WD40 REPEAT PROTEIN"/>
    <property type="match status" value="1"/>
</dbReference>
<proteinExistence type="predicted"/>
<keyword evidence="6" id="KW-1185">Reference proteome</keyword>
<evidence type="ECO:0000256" key="3">
    <source>
        <dbReference type="PROSITE-ProRule" id="PRU00221"/>
    </source>
</evidence>
<dbReference type="Gene3D" id="2.130.10.10">
    <property type="entry name" value="YVTN repeat-like/Quinoprotein amine dehydrogenase"/>
    <property type="match status" value="4"/>
</dbReference>
<feature type="repeat" description="WD" evidence="3">
    <location>
        <begin position="68"/>
        <end position="96"/>
    </location>
</feature>
<dbReference type="Pfam" id="PF00400">
    <property type="entry name" value="WD40"/>
    <property type="match status" value="3"/>
</dbReference>
<protein>
    <submittedName>
        <fullName evidence="5">WD40 repeat-like protein</fullName>
    </submittedName>
</protein>
<evidence type="ECO:0000313" key="5">
    <source>
        <dbReference type="EMBL" id="EIW77380.1"/>
    </source>
</evidence>
<dbReference type="Pfam" id="PF07676">
    <property type="entry name" value="PD40"/>
    <property type="match status" value="1"/>
</dbReference>
<feature type="region of interest" description="Disordered" evidence="4">
    <location>
        <begin position="658"/>
        <end position="760"/>
    </location>
</feature>
<sequence>MPSGTRSTPDAADAPRPFSGHTEEITAIEYSPDGRLIATTSKDATVRLWDPLTGQQLQKINTPRGAESLAFSPSGRQLVTVCEDATVLIWKVKDDEDGPGILENTMIKTAYKTDDISYRVYRVRFSNNCKHFAVMTSSFITLQDAETGQLIMDVVEMSPLSELVGLLAFASDDQSVLFAYRDLPRPTTGNDVTSTPVVYSFDLATRQQERIHLSNDLSHRPWPQVGSYDGTMIAGTAPHGSQIWQVESGDVLHGPLRGHLLDTHILCFSRDGEWLIDVSVANHVFVWNTSTGNLILGPLRQPPNLGCEIIRRITAAACSPLKDRIACADDSGNIHVWDVDAEQVVLSSLPDRKGGPPLTAAGRFEVDGVEWFPDGRYFISSSMSDDYIHTWDAETGKHVREYLLPGGSCTALSSDGTMLAAGSACYIGSISFFDTKTGNEHPYSLDGPDRACRKMKFSPNGSTVAMLLDSAYDMNLCFVFNVLGDRSTTFVQHPSIVLDVAFSPDGEQFAYITTDDGILVCSTSSLDVISKVSSMASDGSDPTHSISFSPDGRRLLVCSRGLLVLDVHTCQTILHLYADYNGIRAVFSPDGRTLLYSVHDSSIQMVDAATDDPVWQSNVSNLTCFAFSPGGERIVVGSKYGDFEVYEAVTGRMLLYKQDSTSPEGKPSTDELDIAGHGTRPGPSRRGINLADVDDDSIMNMPAVARRSAPRDYRTRQKDPVAQKKDGSHEEPRRGFIARLTSRRKTELTSDEPRDSHRRMGRVLELVSAGRANLRVMAAGPSGQGHRRAGRREEESDESSSSPSPPASTRQRVESPGVGLDEQRSGTPSSDGLKDILCFCLCIPSCHKD</sequence>
<dbReference type="KEGG" id="cput:CONPUDRAFT_157634"/>